<dbReference type="EMBL" id="BK032589">
    <property type="protein sequence ID" value="DAF49804.1"/>
    <property type="molecule type" value="Genomic_DNA"/>
</dbReference>
<accession>A0A8S5SFE2</accession>
<dbReference type="Pfam" id="PF11195">
    <property type="entry name" value="Tad2-like"/>
    <property type="match status" value="1"/>
</dbReference>
<sequence length="151" mass="17141">MKYVGTKQIEARPMTRGAYNYYRGWPIPSDEDPNDNGYLVRYSDGYESWSPEKQFDEAYRPCDNMTFGIAIEMLKKGFRVARKGWNGKGMFLYYVPVGAYAPCTKIAASLVNENGLVEYGAYIAMKTAQGNVIPWLASQTDMLAEDWVISE</sequence>
<name>A0A8S5SFE2_9CAUD</name>
<evidence type="ECO:0000259" key="1">
    <source>
        <dbReference type="Pfam" id="PF11195"/>
    </source>
</evidence>
<reference evidence="2" key="1">
    <citation type="journal article" date="2021" name="Proc. Natl. Acad. Sci. U.S.A.">
        <title>A Catalog of Tens of Thousands of Viruses from Human Metagenomes Reveals Hidden Associations with Chronic Diseases.</title>
        <authorList>
            <person name="Tisza M.J."/>
            <person name="Buck C.B."/>
        </authorList>
    </citation>
    <scope>NUCLEOTIDE SEQUENCE</scope>
    <source>
        <strain evidence="2">CtBbR2</strain>
    </source>
</reference>
<protein>
    <recommendedName>
        <fullName evidence="1">Thoeris anti-defense 2-like domain-containing protein</fullName>
    </recommendedName>
</protein>
<dbReference type="InterPro" id="IPR021361">
    <property type="entry name" value="Tad2-like_dom"/>
</dbReference>
<evidence type="ECO:0000313" key="2">
    <source>
        <dbReference type="EMBL" id="DAF49804.1"/>
    </source>
</evidence>
<organism evidence="2">
    <name type="scientific">Myoviridae sp. ctBbR2</name>
    <dbReference type="NCBI Taxonomy" id="2827667"/>
    <lineage>
        <taxon>Viruses</taxon>
        <taxon>Duplodnaviria</taxon>
        <taxon>Heunggongvirae</taxon>
        <taxon>Uroviricota</taxon>
        <taxon>Caudoviricetes</taxon>
    </lineage>
</organism>
<feature type="domain" description="Thoeris anti-defense 2-like" evidence="1">
    <location>
        <begin position="65"/>
        <end position="149"/>
    </location>
</feature>
<proteinExistence type="predicted"/>